<keyword evidence="2" id="KW-1185">Reference proteome</keyword>
<dbReference type="PANTHER" id="PTHR21096:SF0">
    <property type="entry name" value="PROTEIN FAM136A"/>
    <property type="match status" value="1"/>
</dbReference>
<evidence type="ECO:0000313" key="2">
    <source>
        <dbReference type="Proteomes" id="UP000694864"/>
    </source>
</evidence>
<dbReference type="InterPro" id="IPR008560">
    <property type="entry name" value="DUF842_euk"/>
</dbReference>
<dbReference type="Pfam" id="PF05811">
    <property type="entry name" value="DUF842"/>
    <property type="match status" value="1"/>
</dbReference>
<dbReference type="Proteomes" id="UP000694864">
    <property type="component" value="Chromosome 14"/>
</dbReference>
<gene>
    <name evidence="3" type="primary">LOC104739117</name>
</gene>
<name>A0ABM0VKP7_CAMSA</name>
<dbReference type="PANTHER" id="PTHR21096">
    <property type="entry name" value="PROTEIN FAM136A"/>
    <property type="match status" value="1"/>
</dbReference>
<evidence type="ECO:0000256" key="1">
    <source>
        <dbReference type="ARBA" id="ARBA00009952"/>
    </source>
</evidence>
<accession>A0ABM0VKP7</accession>
<organism evidence="2 3">
    <name type="scientific">Camelina sativa</name>
    <name type="common">False flax</name>
    <name type="synonym">Myagrum sativum</name>
    <dbReference type="NCBI Taxonomy" id="90675"/>
    <lineage>
        <taxon>Eukaryota</taxon>
        <taxon>Viridiplantae</taxon>
        <taxon>Streptophyta</taxon>
        <taxon>Embryophyta</taxon>
        <taxon>Tracheophyta</taxon>
        <taxon>Spermatophyta</taxon>
        <taxon>Magnoliopsida</taxon>
        <taxon>eudicotyledons</taxon>
        <taxon>Gunneridae</taxon>
        <taxon>Pentapetalae</taxon>
        <taxon>rosids</taxon>
        <taxon>malvids</taxon>
        <taxon>Brassicales</taxon>
        <taxon>Brassicaceae</taxon>
        <taxon>Camelineae</taxon>
        <taxon>Camelina</taxon>
    </lineage>
</organism>
<proteinExistence type="inferred from homology"/>
<comment type="similarity">
    <text evidence="1">Belongs to the FAM136 family.</text>
</comment>
<dbReference type="RefSeq" id="XP_010457667.1">
    <property type="nucleotide sequence ID" value="XM_010459365.2"/>
</dbReference>
<protein>
    <submittedName>
        <fullName evidence="3">Protein FAM136A-like</fullName>
    </submittedName>
</protein>
<sequence length="157" mass="17916">MDHKAVAEEQIVLERIRRKIEEVKAAGLSQLSPIQEHISFTLQVYIYILTNELQQAYFKCAHECFEKRRTKDVTNNCVELCRVPVVNSQQRFDSEMAKFQERMNRSLMVCQDKFEAAKLVSKDKFEAAKLGSSIIRIDAVKDLEDCVTDAAAALLGS</sequence>
<reference evidence="2" key="1">
    <citation type="journal article" date="2014" name="Nat. Commun.">
        <title>The emerging biofuel crop Camelina sativa retains a highly undifferentiated hexaploid genome structure.</title>
        <authorList>
            <person name="Kagale S."/>
            <person name="Koh C."/>
            <person name="Nixon J."/>
            <person name="Bollina V."/>
            <person name="Clarke W.E."/>
            <person name="Tuteja R."/>
            <person name="Spillane C."/>
            <person name="Robinson S.J."/>
            <person name="Links M.G."/>
            <person name="Clarke C."/>
            <person name="Higgins E.E."/>
            <person name="Huebert T."/>
            <person name="Sharpe A.G."/>
            <person name="Parkin I.A."/>
        </authorList>
    </citation>
    <scope>NUCLEOTIDE SEQUENCE [LARGE SCALE GENOMIC DNA]</scope>
    <source>
        <strain evidence="2">cv. DH55</strain>
    </source>
</reference>
<evidence type="ECO:0000313" key="3">
    <source>
        <dbReference type="RefSeq" id="XP_010457667.1"/>
    </source>
</evidence>
<dbReference type="GeneID" id="104739117"/>
<reference evidence="3" key="2">
    <citation type="submission" date="2025-08" db="UniProtKB">
        <authorList>
            <consortium name="RefSeq"/>
        </authorList>
    </citation>
    <scope>IDENTIFICATION</scope>
    <source>
        <tissue evidence="3">Leaf</tissue>
    </source>
</reference>